<evidence type="ECO:0000259" key="19">
    <source>
        <dbReference type="Pfam" id="PF12804"/>
    </source>
</evidence>
<dbReference type="InterPro" id="IPR038009">
    <property type="entry name" value="GlmU_C_LbH"/>
</dbReference>
<keyword evidence="4 18" id="KW-0963">Cytoplasm</keyword>
<comment type="subunit">
    <text evidence="18">Homotrimer.</text>
</comment>
<feature type="binding site" evidence="18">
    <location>
        <position position="164"/>
    </location>
    <ligand>
        <name>UDP-N-acetyl-alpha-D-glucosamine</name>
        <dbReference type="ChEBI" id="CHEBI:57705"/>
    </ligand>
</feature>
<dbReference type="InterPro" id="IPR018357">
    <property type="entry name" value="Hexapep_transf_CS"/>
</dbReference>
<dbReference type="CDD" id="cd03353">
    <property type="entry name" value="LbH_GlmU_C"/>
    <property type="match status" value="1"/>
</dbReference>
<dbReference type="NCBIfam" id="TIGR01173">
    <property type="entry name" value="glmU"/>
    <property type="match status" value="1"/>
</dbReference>
<comment type="subcellular location">
    <subcellularLocation>
        <location evidence="1 18">Cytoplasm</location>
    </subcellularLocation>
</comment>
<dbReference type="InterPro" id="IPR056729">
    <property type="entry name" value="GMPPB_C"/>
</dbReference>
<comment type="catalytic activity">
    <reaction evidence="15 18">
        <text>alpha-D-glucosamine 1-phosphate + acetyl-CoA = N-acetyl-alpha-D-glucosamine 1-phosphate + CoA + H(+)</text>
        <dbReference type="Rhea" id="RHEA:13725"/>
        <dbReference type="ChEBI" id="CHEBI:15378"/>
        <dbReference type="ChEBI" id="CHEBI:57287"/>
        <dbReference type="ChEBI" id="CHEBI:57288"/>
        <dbReference type="ChEBI" id="CHEBI:57776"/>
        <dbReference type="ChEBI" id="CHEBI:58516"/>
        <dbReference type="EC" id="2.3.1.157"/>
    </reaction>
</comment>
<dbReference type="SUPFAM" id="SSF51161">
    <property type="entry name" value="Trimeric LpxA-like enzymes"/>
    <property type="match status" value="1"/>
</dbReference>
<feature type="binding site" evidence="18">
    <location>
        <position position="376"/>
    </location>
    <ligand>
        <name>UDP-N-acetyl-alpha-D-glucosamine</name>
        <dbReference type="ChEBI" id="CHEBI:57705"/>
    </ligand>
</feature>
<dbReference type="Pfam" id="PF25087">
    <property type="entry name" value="GMPPB_C"/>
    <property type="match status" value="1"/>
</dbReference>
<proteinExistence type="inferred from homology"/>
<evidence type="ECO:0000256" key="11">
    <source>
        <dbReference type="ARBA" id="ARBA00022984"/>
    </source>
</evidence>
<dbReference type="InterPro" id="IPR029044">
    <property type="entry name" value="Nucleotide-diphossugar_trans"/>
</dbReference>
<feature type="region of interest" description="Pyrophosphorylase" evidence="18">
    <location>
        <begin position="1"/>
        <end position="239"/>
    </location>
</feature>
<dbReference type="GO" id="GO:0019134">
    <property type="term" value="F:glucosamine-1-phosphate N-acetyltransferase activity"/>
    <property type="evidence" value="ECO:0007669"/>
    <property type="project" value="UniProtKB-UniRule"/>
</dbReference>
<feature type="active site" description="Proton acceptor" evidence="18">
    <location>
        <position position="373"/>
    </location>
</feature>
<comment type="similarity">
    <text evidence="3 18">In the N-terminal section; belongs to the N-acetylglucosamine-1-phosphate uridyltransferase family.</text>
</comment>
<comment type="pathway">
    <text evidence="18">Nucleotide-sugar biosynthesis; UDP-N-acetyl-alpha-D-glucosamine biosynthesis; N-acetyl-alpha-D-glucosamine 1-phosphate from alpha-D-glucosamine 6-phosphate (route II): step 2/2.</text>
</comment>
<dbReference type="PROSITE" id="PS00101">
    <property type="entry name" value="HEXAPEP_TRANSFERASES"/>
    <property type="match status" value="1"/>
</dbReference>
<feature type="binding site" evidence="18">
    <location>
        <position position="149"/>
    </location>
    <ligand>
        <name>UDP-N-acetyl-alpha-D-glucosamine</name>
        <dbReference type="ChEBI" id="CHEBI:57705"/>
    </ligand>
</feature>
<dbReference type="SUPFAM" id="SSF53448">
    <property type="entry name" value="Nucleotide-diphospho-sugar transferases"/>
    <property type="match status" value="1"/>
</dbReference>
<feature type="binding site" evidence="18">
    <location>
        <position position="237"/>
    </location>
    <ligand>
        <name>UDP-N-acetyl-alpha-D-glucosamine</name>
        <dbReference type="ChEBI" id="CHEBI:57705"/>
    </ligand>
</feature>
<gene>
    <name evidence="18" type="primary">glmU</name>
    <name evidence="21" type="ORF">F6453_0132</name>
</gene>
<evidence type="ECO:0000256" key="18">
    <source>
        <dbReference type="HAMAP-Rule" id="MF_01631"/>
    </source>
</evidence>
<feature type="binding site" evidence="18">
    <location>
        <begin position="112"/>
        <end position="114"/>
    </location>
    <ligand>
        <name>UDP-N-acetyl-alpha-D-glucosamine</name>
        <dbReference type="ChEBI" id="CHEBI:57705"/>
    </ligand>
</feature>
<evidence type="ECO:0000256" key="8">
    <source>
        <dbReference type="ARBA" id="ARBA00022737"/>
    </source>
</evidence>
<feature type="binding site" evidence="18">
    <location>
        <position position="387"/>
    </location>
    <ligand>
        <name>UDP-N-acetyl-alpha-D-glucosamine</name>
        <dbReference type="ChEBI" id="CHEBI:57705"/>
    </ligand>
</feature>
<feature type="region of interest" description="N-acetyltransferase" evidence="18">
    <location>
        <begin position="261"/>
        <end position="465"/>
    </location>
</feature>
<evidence type="ECO:0000256" key="12">
    <source>
        <dbReference type="ARBA" id="ARBA00023268"/>
    </source>
</evidence>
<dbReference type="EC" id="2.3.1.157" evidence="18"/>
<evidence type="ECO:0000259" key="20">
    <source>
        <dbReference type="Pfam" id="PF25087"/>
    </source>
</evidence>
<evidence type="ECO:0000256" key="2">
    <source>
        <dbReference type="ARBA" id="ARBA00007707"/>
    </source>
</evidence>
<feature type="binding site" evidence="18">
    <location>
        <position position="343"/>
    </location>
    <ligand>
        <name>UDP-N-acetyl-alpha-D-glucosamine</name>
        <dbReference type="ChEBI" id="CHEBI:57705"/>
    </ligand>
</feature>
<dbReference type="GO" id="GO:0000287">
    <property type="term" value="F:magnesium ion binding"/>
    <property type="evidence" value="ECO:0007669"/>
    <property type="project" value="UniProtKB-UniRule"/>
</dbReference>
<evidence type="ECO:0000313" key="22">
    <source>
        <dbReference type="Proteomes" id="UP000469950"/>
    </source>
</evidence>
<dbReference type="UniPathway" id="UPA00113">
    <property type="reaction ID" value="UER00532"/>
</dbReference>
<feature type="binding site" evidence="18">
    <location>
        <begin position="90"/>
        <end position="91"/>
    </location>
    <ligand>
        <name>UDP-N-acetyl-alpha-D-glucosamine</name>
        <dbReference type="ChEBI" id="CHEBI:57705"/>
    </ligand>
</feature>
<feature type="binding site" evidence="18">
    <location>
        <position position="34"/>
    </location>
    <ligand>
        <name>UDP-N-acetyl-alpha-D-glucosamine</name>
        <dbReference type="ChEBI" id="CHEBI:57705"/>
    </ligand>
</feature>
<dbReference type="GO" id="GO:0008360">
    <property type="term" value="P:regulation of cell shape"/>
    <property type="evidence" value="ECO:0007669"/>
    <property type="project" value="UniProtKB-KW"/>
</dbReference>
<feature type="binding site" evidence="18">
    <location>
        <begin position="396"/>
        <end position="397"/>
    </location>
    <ligand>
        <name>acetyl-CoA</name>
        <dbReference type="ChEBI" id="CHEBI:57288"/>
    </ligand>
</feature>
<dbReference type="CDD" id="cd02540">
    <property type="entry name" value="GT2_GlmU_N_bac"/>
    <property type="match status" value="1"/>
</dbReference>
<feature type="binding site" evidence="18">
    <location>
        <position position="237"/>
    </location>
    <ligand>
        <name>Mg(2+)</name>
        <dbReference type="ChEBI" id="CHEBI:18420"/>
    </ligand>
</feature>
<feature type="binding site" evidence="18">
    <location>
        <position position="415"/>
    </location>
    <ligand>
        <name>acetyl-CoA</name>
        <dbReference type="ChEBI" id="CHEBI:57288"/>
    </ligand>
</feature>
<dbReference type="GO" id="GO:0009252">
    <property type="term" value="P:peptidoglycan biosynthetic process"/>
    <property type="evidence" value="ECO:0007669"/>
    <property type="project" value="UniProtKB-UniRule"/>
</dbReference>
<comment type="similarity">
    <text evidence="2 18">In the C-terminal section; belongs to the transferase hexapeptide repeat family.</text>
</comment>
<dbReference type="InterPro" id="IPR050065">
    <property type="entry name" value="GlmU-like"/>
</dbReference>
<keyword evidence="14 18" id="KW-0961">Cell wall biogenesis/degradation</keyword>
<evidence type="ECO:0000256" key="16">
    <source>
        <dbReference type="ARBA" id="ARBA00048493"/>
    </source>
</evidence>
<feature type="binding site" evidence="18">
    <location>
        <position position="361"/>
    </location>
    <ligand>
        <name>UDP-N-acetyl-alpha-D-glucosamine</name>
        <dbReference type="ChEBI" id="CHEBI:57705"/>
    </ligand>
</feature>
<dbReference type="GO" id="GO:0006048">
    <property type="term" value="P:UDP-N-acetylglucosamine biosynthetic process"/>
    <property type="evidence" value="ECO:0007669"/>
    <property type="project" value="UniProtKB-UniPathway"/>
</dbReference>
<comment type="pathway">
    <text evidence="18">Nucleotide-sugar biosynthesis; UDP-N-acetyl-alpha-D-glucosamine biosynthesis; UDP-N-acetyl-alpha-D-glucosamine from N-acetyl-alpha-D-glucosamine 1-phosphate: step 1/1.</text>
</comment>
<feature type="region of interest" description="Linker" evidence="18">
    <location>
        <begin position="240"/>
        <end position="260"/>
    </location>
</feature>
<keyword evidence="8 18" id="KW-0677">Repeat</keyword>
<evidence type="ECO:0000256" key="4">
    <source>
        <dbReference type="ARBA" id="ARBA00022490"/>
    </source>
</evidence>
<comment type="catalytic activity">
    <reaction evidence="16 18">
        <text>N-acetyl-alpha-D-glucosamine 1-phosphate + UTP + H(+) = UDP-N-acetyl-alpha-D-glucosamine + diphosphate</text>
        <dbReference type="Rhea" id="RHEA:13509"/>
        <dbReference type="ChEBI" id="CHEBI:15378"/>
        <dbReference type="ChEBI" id="CHEBI:33019"/>
        <dbReference type="ChEBI" id="CHEBI:46398"/>
        <dbReference type="ChEBI" id="CHEBI:57705"/>
        <dbReference type="ChEBI" id="CHEBI:57776"/>
        <dbReference type="EC" id="2.7.7.23"/>
    </reaction>
</comment>
<evidence type="ECO:0000256" key="7">
    <source>
        <dbReference type="ARBA" id="ARBA00022723"/>
    </source>
</evidence>
<evidence type="ECO:0000256" key="3">
    <source>
        <dbReference type="ARBA" id="ARBA00007947"/>
    </source>
</evidence>
<dbReference type="Proteomes" id="UP000469950">
    <property type="component" value="Unassembled WGS sequence"/>
</dbReference>
<dbReference type="InterPro" id="IPR011004">
    <property type="entry name" value="Trimer_LpxA-like_sf"/>
</dbReference>
<dbReference type="UniPathway" id="UPA00973"/>
<dbReference type="GO" id="GO:0071555">
    <property type="term" value="P:cell wall organization"/>
    <property type="evidence" value="ECO:0007669"/>
    <property type="project" value="UniProtKB-KW"/>
</dbReference>
<dbReference type="Gene3D" id="2.160.10.10">
    <property type="entry name" value="Hexapeptide repeat proteins"/>
    <property type="match status" value="1"/>
</dbReference>
<feature type="binding site" evidence="18">
    <location>
        <position position="179"/>
    </location>
    <ligand>
        <name>UDP-N-acetyl-alpha-D-glucosamine</name>
        <dbReference type="ChEBI" id="CHEBI:57705"/>
    </ligand>
</feature>
<feature type="binding site" evidence="18">
    <location>
        <begin position="20"/>
        <end position="23"/>
    </location>
    <ligand>
        <name>UDP-N-acetyl-alpha-D-glucosamine</name>
        <dbReference type="ChEBI" id="CHEBI:57705"/>
    </ligand>
</feature>
<dbReference type="InterPro" id="IPR001451">
    <property type="entry name" value="Hexapep"/>
</dbReference>
<dbReference type="GO" id="GO:0009245">
    <property type="term" value="P:lipid A biosynthetic process"/>
    <property type="evidence" value="ECO:0007669"/>
    <property type="project" value="UniProtKB-UniRule"/>
</dbReference>
<evidence type="ECO:0000256" key="14">
    <source>
        <dbReference type="ARBA" id="ARBA00023316"/>
    </source>
</evidence>
<evidence type="ECO:0000256" key="10">
    <source>
        <dbReference type="ARBA" id="ARBA00022960"/>
    </source>
</evidence>
<keyword evidence="13 18" id="KW-0012">Acyltransferase</keyword>
<evidence type="ECO:0000256" key="6">
    <source>
        <dbReference type="ARBA" id="ARBA00022695"/>
    </source>
</evidence>
<evidence type="ECO:0000256" key="17">
    <source>
        <dbReference type="ARBA" id="ARBA00049628"/>
    </source>
</evidence>
<feature type="domain" description="MobA-like NTP transferase" evidence="19">
    <location>
        <begin position="17"/>
        <end position="140"/>
    </location>
</feature>
<dbReference type="Pfam" id="PF14602">
    <property type="entry name" value="Hexapep_2"/>
    <property type="match status" value="1"/>
</dbReference>
<keyword evidence="7 18" id="KW-0479">Metal-binding</keyword>
<sequence length="465" mass="49519">MDVLNTGADCPMSPLHVVILAAGQGSRMKSSLPKVLHPVAGKAMLHHVVDTAKQLGAEKIHTVIGHGADQVRASLEDDSVNWVLQTEQLGTGHAVAQALPALPDDARVLVLYGDVPLTRKDTLETMVADLDERNLALLTVDMDNPHGYGRIVRNEQGLVQAIVEQKDATAEQQQIQEVNTGILAVSARHLKQWLPALSNSNAQGEYYLTDIIAMAVDHGLSVTVSQPLNPFEVQGVNNRLQLAELERWYQRQQAERLMTEGASLADPARIEVRGELTIGNDLWIDVNAVFEGRVSLGNNVVIGPNCVIKDATIADGAEIKANSVIEGAVVGSNAQIGPFARLRPGTELAANTKVGNFVETKKAVVGEGSKINHLSYVGDASLGRNVNVGAGTITCNYDGVNKHQTVLGDGVFVGSNTSLVAPVNVAEQATIGAGSTITRDISEGELAVARGKQRNIAGWERPKKA</sequence>
<dbReference type="EMBL" id="WBMP01000001">
    <property type="protein sequence ID" value="KAE8547240.1"/>
    <property type="molecule type" value="Genomic_DNA"/>
</dbReference>
<feature type="binding site" evidence="18">
    <location>
        <position position="85"/>
    </location>
    <ligand>
        <name>UDP-N-acetyl-alpha-D-glucosamine</name>
        <dbReference type="ChEBI" id="CHEBI:57705"/>
    </ligand>
</feature>
<dbReference type="PANTHER" id="PTHR43584">
    <property type="entry name" value="NUCLEOTIDYL TRANSFERASE"/>
    <property type="match status" value="1"/>
</dbReference>
<evidence type="ECO:0000256" key="13">
    <source>
        <dbReference type="ARBA" id="ARBA00023315"/>
    </source>
</evidence>
<feature type="binding site" evidence="18">
    <location>
        <position position="114"/>
    </location>
    <ligand>
        <name>Mg(2+)</name>
        <dbReference type="ChEBI" id="CHEBI:18420"/>
    </ligand>
</feature>
<comment type="cofactor">
    <cofactor evidence="18">
        <name>Mg(2+)</name>
        <dbReference type="ChEBI" id="CHEBI:18420"/>
    </cofactor>
    <text evidence="18">Binds 1 Mg(2+) ion per subunit.</text>
</comment>
<dbReference type="Gene3D" id="3.90.550.10">
    <property type="entry name" value="Spore Coat Polysaccharide Biosynthesis Protein SpsA, Chain A"/>
    <property type="match status" value="1"/>
</dbReference>
<keyword evidence="5 18" id="KW-0808">Transferase</keyword>
<dbReference type="GO" id="GO:0000902">
    <property type="term" value="P:cell morphogenesis"/>
    <property type="evidence" value="ECO:0007669"/>
    <property type="project" value="UniProtKB-UniRule"/>
</dbReference>
<comment type="pathway">
    <text evidence="18">Bacterial outer membrane biogenesis; LPS lipid A biosynthesis.</text>
</comment>
<keyword evidence="9 18" id="KW-0460">Magnesium</keyword>
<dbReference type="GO" id="GO:0016020">
    <property type="term" value="C:membrane"/>
    <property type="evidence" value="ECO:0007669"/>
    <property type="project" value="GOC"/>
</dbReference>
<comment type="caution">
    <text evidence="21">The sequence shown here is derived from an EMBL/GenBank/DDBJ whole genome shotgun (WGS) entry which is preliminary data.</text>
</comment>
<name>A0A833JW36_MARNT</name>
<evidence type="ECO:0000256" key="9">
    <source>
        <dbReference type="ARBA" id="ARBA00022842"/>
    </source>
</evidence>
<dbReference type="InterPro" id="IPR005882">
    <property type="entry name" value="Bifunctional_GlmU"/>
</dbReference>
<evidence type="ECO:0000256" key="1">
    <source>
        <dbReference type="ARBA" id="ARBA00004496"/>
    </source>
</evidence>
<accession>A0A833JW36</accession>
<dbReference type="EC" id="2.7.7.23" evidence="18"/>
<comment type="function">
    <text evidence="17 18">Catalyzes the last two sequential reactions in the de novo biosynthetic pathway for UDP-N-acetylglucosamine (UDP-GlcNAc). The C-terminal domain catalyzes the transfer of acetyl group from acetyl coenzyme A to glucosamine-1-phosphate (GlcN-1-P) to produce N-acetylglucosamine-1-phosphate (GlcNAc-1-P), which is converted into UDP-GlcNAc by the transfer of uridine 5-monophosphate (from uridine 5-triphosphate), a reaction catalyzed by the N-terminal domain.</text>
</comment>
<evidence type="ECO:0000313" key="21">
    <source>
        <dbReference type="EMBL" id="KAE8547240.1"/>
    </source>
</evidence>
<feature type="binding site" evidence="18">
    <location>
        <position position="433"/>
    </location>
    <ligand>
        <name>acetyl-CoA</name>
        <dbReference type="ChEBI" id="CHEBI:57288"/>
    </ligand>
</feature>
<reference evidence="21 22" key="1">
    <citation type="submission" date="2019-10" db="EMBL/GenBank/DDBJ databases">
        <title>Draft genome sequence of Marinobacter hydrocarbonoclasticus NCT7M from the microbiome of the marine copepod.</title>
        <authorList>
            <person name="Nuttall R."/>
            <person name="Sharma G."/>
            <person name="Moisander P."/>
        </authorList>
    </citation>
    <scope>NUCLEOTIDE SEQUENCE [LARGE SCALE GENOMIC DNA]</scope>
    <source>
        <strain evidence="21 22">NCT7M</strain>
    </source>
</reference>
<dbReference type="GO" id="GO:0003977">
    <property type="term" value="F:UDP-N-acetylglucosamine diphosphorylase activity"/>
    <property type="evidence" value="ECO:0007669"/>
    <property type="project" value="UniProtKB-UniRule"/>
</dbReference>
<protein>
    <recommendedName>
        <fullName evidence="18">Bifunctional protein GlmU</fullName>
    </recommendedName>
    <domain>
        <recommendedName>
            <fullName evidence="18">UDP-N-acetylglucosamine pyrophosphorylase</fullName>
            <ecNumber evidence="18">2.7.7.23</ecNumber>
        </recommendedName>
        <alternativeName>
            <fullName evidence="18">N-acetylglucosamine-1-phosphate uridyltransferase</fullName>
        </alternativeName>
    </domain>
    <domain>
        <recommendedName>
            <fullName evidence="18">Glucosamine-1-phosphate N-acetyltransferase</fullName>
            <ecNumber evidence="18">2.3.1.157</ecNumber>
        </recommendedName>
    </domain>
</protein>
<organism evidence="21 22">
    <name type="scientific">Marinobacter nauticus</name>
    <name type="common">Marinobacter hydrocarbonoclasticus</name>
    <name type="synonym">Marinobacter aquaeolei</name>
    <dbReference type="NCBI Taxonomy" id="2743"/>
    <lineage>
        <taxon>Bacteria</taxon>
        <taxon>Pseudomonadati</taxon>
        <taxon>Pseudomonadota</taxon>
        <taxon>Gammaproteobacteria</taxon>
        <taxon>Pseudomonadales</taxon>
        <taxon>Marinobacteraceae</taxon>
        <taxon>Marinobacter</taxon>
    </lineage>
</organism>
<feature type="binding site" evidence="18">
    <location>
        <position position="450"/>
    </location>
    <ligand>
        <name>acetyl-CoA</name>
        <dbReference type="ChEBI" id="CHEBI:57288"/>
    </ligand>
</feature>
<feature type="domain" description="Mannose-1-phosphate guanyltransferase C-terminal" evidence="20">
    <location>
        <begin position="273"/>
        <end position="344"/>
    </location>
</feature>
<evidence type="ECO:0000256" key="15">
    <source>
        <dbReference type="ARBA" id="ARBA00048247"/>
    </source>
</evidence>
<dbReference type="HAMAP" id="MF_01631">
    <property type="entry name" value="GlmU"/>
    <property type="match status" value="1"/>
</dbReference>
<evidence type="ECO:0000256" key="5">
    <source>
        <dbReference type="ARBA" id="ARBA00022679"/>
    </source>
</evidence>
<dbReference type="InterPro" id="IPR025877">
    <property type="entry name" value="MobA-like_NTP_Trfase"/>
</dbReference>
<keyword evidence="10 18" id="KW-0133">Cell shape</keyword>
<dbReference type="AlphaFoldDB" id="A0A833JW36"/>
<keyword evidence="12 18" id="KW-0511">Multifunctional enzyme</keyword>
<dbReference type="GO" id="GO:0005737">
    <property type="term" value="C:cytoplasm"/>
    <property type="evidence" value="ECO:0007669"/>
    <property type="project" value="UniProtKB-SubCell"/>
</dbReference>
<feature type="binding site" evidence="18">
    <location>
        <position position="390"/>
    </location>
    <ligand>
        <name>acetyl-CoA</name>
        <dbReference type="ChEBI" id="CHEBI:57288"/>
    </ligand>
</feature>
<keyword evidence="6 18" id="KW-0548">Nucleotidyltransferase</keyword>
<dbReference type="Pfam" id="PF12804">
    <property type="entry name" value="NTP_transf_3"/>
    <property type="match status" value="1"/>
</dbReference>
<dbReference type="PANTHER" id="PTHR43584:SF3">
    <property type="entry name" value="BIFUNCTIONAL PROTEIN GLMU"/>
    <property type="match status" value="1"/>
</dbReference>
<keyword evidence="11 18" id="KW-0573">Peptidoglycan synthesis</keyword>